<organism evidence="1 2">
    <name type="scientific">Puccinia striiformis f. sp. tritici PST-78</name>
    <dbReference type="NCBI Taxonomy" id="1165861"/>
    <lineage>
        <taxon>Eukaryota</taxon>
        <taxon>Fungi</taxon>
        <taxon>Dikarya</taxon>
        <taxon>Basidiomycota</taxon>
        <taxon>Pucciniomycotina</taxon>
        <taxon>Pucciniomycetes</taxon>
        <taxon>Pucciniales</taxon>
        <taxon>Pucciniaceae</taxon>
        <taxon>Puccinia</taxon>
    </lineage>
</organism>
<sequence>MVEGQVDSDSAKLLSGIVVALMIKLRHKGTQLGSLATGEAAQAFPFDRMIPILITIVQSIVLSNSSNIIRSTNSASTTHIAESTFFSAADQLLRLGQVSTNSEENEAEFSLLERGPILAEKAYRVIRQLCLHKYSCKPVSRYLRDTEQYFIVQASTPPLSIPANHITSGAQAQS</sequence>
<reference evidence="2" key="1">
    <citation type="submission" date="2014-03" db="EMBL/GenBank/DDBJ databases">
        <title>The Genome Sequence of Puccinia striiformis f. sp. tritici PST-78.</title>
        <authorList>
            <consortium name="The Broad Institute Genome Sequencing Platform"/>
            <person name="Cuomo C."/>
            <person name="Hulbert S."/>
            <person name="Chen X."/>
            <person name="Walker B."/>
            <person name="Young S.K."/>
            <person name="Zeng Q."/>
            <person name="Gargeya S."/>
            <person name="Fitzgerald M."/>
            <person name="Haas B."/>
            <person name="Abouelleil A."/>
            <person name="Alvarado L."/>
            <person name="Arachchi H.M."/>
            <person name="Berlin A.M."/>
            <person name="Chapman S.B."/>
            <person name="Goldberg J."/>
            <person name="Griggs A."/>
            <person name="Gujja S."/>
            <person name="Hansen M."/>
            <person name="Howarth C."/>
            <person name="Imamovic A."/>
            <person name="Larimer J."/>
            <person name="McCowan C."/>
            <person name="Montmayeur A."/>
            <person name="Murphy C."/>
            <person name="Neiman D."/>
            <person name="Pearson M."/>
            <person name="Priest M."/>
            <person name="Roberts A."/>
            <person name="Saif S."/>
            <person name="Shea T."/>
            <person name="Sisk P."/>
            <person name="Sykes S."/>
            <person name="Wortman J."/>
            <person name="Nusbaum C."/>
            <person name="Birren B."/>
        </authorList>
    </citation>
    <scope>NUCLEOTIDE SEQUENCE [LARGE SCALE GENOMIC DNA]</scope>
    <source>
        <strain evidence="2">race PST-78</strain>
    </source>
</reference>
<dbReference type="AlphaFoldDB" id="A0A0L0ULM4"/>
<dbReference type="STRING" id="1165861.A0A0L0ULM4"/>
<dbReference type="Proteomes" id="UP000054564">
    <property type="component" value="Unassembled WGS sequence"/>
</dbReference>
<gene>
    <name evidence="1" type="ORF">PSTG_18960</name>
</gene>
<accession>A0A0L0ULM4</accession>
<evidence type="ECO:0000313" key="2">
    <source>
        <dbReference type="Proteomes" id="UP000054564"/>
    </source>
</evidence>
<protein>
    <submittedName>
        <fullName evidence="1">Uncharacterized protein</fullName>
    </submittedName>
</protein>
<dbReference type="EMBL" id="AJIL01004605">
    <property type="protein sequence ID" value="KNE87649.1"/>
    <property type="molecule type" value="Genomic_DNA"/>
</dbReference>
<keyword evidence="2" id="KW-1185">Reference proteome</keyword>
<comment type="caution">
    <text evidence="1">The sequence shown here is derived from an EMBL/GenBank/DDBJ whole genome shotgun (WGS) entry which is preliminary data.</text>
</comment>
<evidence type="ECO:0000313" key="1">
    <source>
        <dbReference type="EMBL" id="KNE87649.1"/>
    </source>
</evidence>
<proteinExistence type="predicted"/>
<name>A0A0L0ULM4_9BASI</name>